<dbReference type="InterPro" id="IPR037396">
    <property type="entry name" value="FMN_HAD"/>
</dbReference>
<comment type="catalytic activity">
    <reaction evidence="6">
        <text>2-hydroxyoctanoate + O2 = 2-oxooctanoate + H2O2</text>
        <dbReference type="Rhea" id="RHEA:67940"/>
        <dbReference type="ChEBI" id="CHEBI:15379"/>
        <dbReference type="ChEBI" id="CHEBI:16240"/>
        <dbReference type="ChEBI" id="CHEBI:133514"/>
        <dbReference type="ChEBI" id="CHEBI:176689"/>
    </reaction>
    <physiologicalReaction direction="left-to-right" evidence="6">
        <dbReference type="Rhea" id="RHEA:67941"/>
    </physiologicalReaction>
</comment>
<dbReference type="FunFam" id="3.20.20.70:FF:000056">
    <property type="entry name" value="hydroxyacid oxidase 2"/>
    <property type="match status" value="1"/>
</dbReference>
<evidence type="ECO:0000256" key="6">
    <source>
        <dbReference type="ARBA" id="ARBA00029327"/>
    </source>
</evidence>
<dbReference type="Pfam" id="PF01070">
    <property type="entry name" value="FMN_dh"/>
    <property type="match status" value="1"/>
</dbReference>
<keyword evidence="7" id="KW-1015">Disulfide bond</keyword>
<dbReference type="PROSITE" id="PS00022">
    <property type="entry name" value="EGF_1"/>
    <property type="match status" value="2"/>
</dbReference>
<comment type="catalytic activity">
    <reaction evidence="5">
        <text>a (2S)-2-hydroxycarboxylate + O2 = a 2-oxocarboxylate + H2O2</text>
        <dbReference type="Rhea" id="RHEA:16789"/>
        <dbReference type="ChEBI" id="CHEBI:15379"/>
        <dbReference type="ChEBI" id="CHEBI:16240"/>
        <dbReference type="ChEBI" id="CHEBI:35179"/>
        <dbReference type="ChEBI" id="CHEBI:58123"/>
        <dbReference type="EC" id="1.1.3.15"/>
    </reaction>
    <physiologicalReaction direction="left-to-right" evidence="5">
        <dbReference type="Rhea" id="RHEA:16790"/>
    </physiologicalReaction>
</comment>
<dbReference type="CDD" id="cd02809">
    <property type="entry name" value="alpha_hydroxyacid_oxid_FMN"/>
    <property type="match status" value="1"/>
</dbReference>
<feature type="transmembrane region" description="Helical" evidence="8">
    <location>
        <begin position="848"/>
        <end position="872"/>
    </location>
</feature>
<comment type="caution">
    <text evidence="7">Lacks conserved residue(s) required for the propagation of feature annotation.</text>
</comment>
<comment type="cofactor">
    <cofactor evidence="1">
        <name>FMN</name>
        <dbReference type="ChEBI" id="CHEBI:58210"/>
    </cofactor>
</comment>
<dbReference type="SMART" id="SM00181">
    <property type="entry name" value="EGF"/>
    <property type="match status" value="2"/>
</dbReference>
<evidence type="ECO:0000259" key="10">
    <source>
        <dbReference type="PROSITE" id="PS51349"/>
    </source>
</evidence>
<dbReference type="InterPro" id="IPR013785">
    <property type="entry name" value="Aldolase_TIM"/>
</dbReference>
<evidence type="ECO:0000259" key="9">
    <source>
        <dbReference type="PROSITE" id="PS50026"/>
    </source>
</evidence>
<dbReference type="CDD" id="cd00055">
    <property type="entry name" value="EGF_Lam"/>
    <property type="match status" value="1"/>
</dbReference>
<keyword evidence="8" id="KW-1133">Transmembrane helix</keyword>
<dbReference type="InterPro" id="IPR000262">
    <property type="entry name" value="FMN-dep_DH"/>
</dbReference>
<proteinExistence type="inferred from homology"/>
<evidence type="ECO:0000256" key="8">
    <source>
        <dbReference type="SAM" id="Phobius"/>
    </source>
</evidence>
<dbReference type="PROSITE" id="PS50026">
    <property type="entry name" value="EGF_3"/>
    <property type="match status" value="1"/>
</dbReference>
<name>A0A7M7SZ33_STRPU</name>
<keyword evidence="7" id="KW-0245">EGF-like domain</keyword>
<dbReference type="InterPro" id="IPR012133">
    <property type="entry name" value="Alpha-hydoxy_acid_DH_FMN"/>
</dbReference>
<feature type="disulfide bond" evidence="7">
    <location>
        <begin position="811"/>
        <end position="820"/>
    </location>
</feature>
<reference evidence="11" key="2">
    <citation type="submission" date="2021-01" db="UniProtKB">
        <authorList>
            <consortium name="EnsemblMetazoa"/>
        </authorList>
    </citation>
    <scope>IDENTIFICATION</scope>
</reference>
<dbReference type="RefSeq" id="XP_030841815.1">
    <property type="nucleotide sequence ID" value="XM_030985955.1"/>
</dbReference>
<dbReference type="EnsemblMetazoa" id="XM_030985955">
    <property type="protein sequence ID" value="XP_030841815"/>
    <property type="gene ID" value="LOC752960"/>
</dbReference>
<accession>A0A7M7SZ33</accession>
<dbReference type="OrthoDB" id="192253at2759"/>
<comment type="similarity">
    <text evidence="4">Belongs to the FMN-dependent alpha-hydroxy acid dehydrogenase family.</text>
</comment>
<dbReference type="GO" id="GO:0003973">
    <property type="term" value="F:(S)-2-hydroxy-acid oxidase activity"/>
    <property type="evidence" value="ECO:0000318"/>
    <property type="project" value="GO_Central"/>
</dbReference>
<evidence type="ECO:0000256" key="2">
    <source>
        <dbReference type="ARBA" id="ARBA00013087"/>
    </source>
</evidence>
<dbReference type="InterPro" id="IPR002049">
    <property type="entry name" value="LE_dom"/>
</dbReference>
<evidence type="ECO:0000256" key="4">
    <source>
        <dbReference type="ARBA" id="ARBA00024042"/>
    </source>
</evidence>
<dbReference type="PROSITE" id="PS51349">
    <property type="entry name" value="FMN_HYDROXY_ACID_DH_2"/>
    <property type="match status" value="1"/>
</dbReference>
<dbReference type="PANTHER" id="PTHR10578">
    <property type="entry name" value="S -2-HYDROXY-ACID OXIDASE-RELATED"/>
    <property type="match status" value="1"/>
</dbReference>
<dbReference type="GO" id="GO:0005782">
    <property type="term" value="C:peroxisomal matrix"/>
    <property type="evidence" value="ECO:0000318"/>
    <property type="project" value="GO_Central"/>
</dbReference>
<feature type="domain" description="EGF-like" evidence="9">
    <location>
        <begin position="786"/>
        <end position="821"/>
    </location>
</feature>
<reference evidence="12" key="1">
    <citation type="submission" date="2015-02" db="EMBL/GenBank/DDBJ databases">
        <title>Genome sequencing for Strongylocentrotus purpuratus.</title>
        <authorList>
            <person name="Murali S."/>
            <person name="Liu Y."/>
            <person name="Vee V."/>
            <person name="English A."/>
            <person name="Wang M."/>
            <person name="Skinner E."/>
            <person name="Han Y."/>
            <person name="Muzny D.M."/>
            <person name="Worley K.C."/>
            <person name="Gibbs R.A."/>
        </authorList>
    </citation>
    <scope>NUCLEOTIDE SEQUENCE</scope>
</reference>
<evidence type="ECO:0000256" key="3">
    <source>
        <dbReference type="ARBA" id="ARBA00023002"/>
    </source>
</evidence>
<evidence type="ECO:0000313" key="11">
    <source>
        <dbReference type="EnsemblMetazoa" id="XP_030841815"/>
    </source>
</evidence>
<dbReference type="InterPro" id="IPR018711">
    <property type="entry name" value="NAGPA"/>
</dbReference>
<dbReference type="Gene3D" id="2.170.300.10">
    <property type="entry name" value="Tie2 ligand-binding domain superfamily"/>
    <property type="match status" value="1"/>
</dbReference>
<feature type="domain" description="FMN hydroxy acid dehydrogenase" evidence="10">
    <location>
        <begin position="3"/>
        <end position="371"/>
    </location>
</feature>
<keyword evidence="8" id="KW-0812">Transmembrane</keyword>
<dbReference type="AlphaFoldDB" id="A0A7M7SZ33"/>
<evidence type="ECO:0000256" key="1">
    <source>
        <dbReference type="ARBA" id="ARBA00001917"/>
    </source>
</evidence>
<dbReference type="Gene3D" id="3.20.20.70">
    <property type="entry name" value="Aldolase class I"/>
    <property type="match status" value="1"/>
</dbReference>
<dbReference type="PANTHER" id="PTHR10578:SF149">
    <property type="entry name" value="2-HYDROXYACID OXIDASE 2"/>
    <property type="match status" value="1"/>
</dbReference>
<evidence type="ECO:0000256" key="7">
    <source>
        <dbReference type="PROSITE-ProRule" id="PRU00076"/>
    </source>
</evidence>
<dbReference type="InterPro" id="IPR000742">
    <property type="entry name" value="EGF"/>
</dbReference>
<evidence type="ECO:0000313" key="12">
    <source>
        <dbReference type="Proteomes" id="UP000007110"/>
    </source>
</evidence>
<keyword evidence="12" id="KW-1185">Reference proteome</keyword>
<dbReference type="EC" id="1.1.3.15" evidence="2"/>
<organism evidence="11 12">
    <name type="scientific">Strongylocentrotus purpuratus</name>
    <name type="common">Purple sea urchin</name>
    <dbReference type="NCBI Taxonomy" id="7668"/>
    <lineage>
        <taxon>Eukaryota</taxon>
        <taxon>Metazoa</taxon>
        <taxon>Echinodermata</taxon>
        <taxon>Eleutherozoa</taxon>
        <taxon>Echinozoa</taxon>
        <taxon>Echinoidea</taxon>
        <taxon>Euechinoidea</taxon>
        <taxon>Echinacea</taxon>
        <taxon>Camarodonta</taxon>
        <taxon>Echinidea</taxon>
        <taxon>Strongylocentrotidae</taxon>
        <taxon>Strongylocentrotus</taxon>
    </lineage>
</organism>
<protein>
    <recommendedName>
        <fullName evidence="2">(S)-2-hydroxy-acid oxidase</fullName>
        <ecNumber evidence="2">1.1.3.15</ecNumber>
    </recommendedName>
</protein>
<dbReference type="GO" id="GO:0010181">
    <property type="term" value="F:FMN binding"/>
    <property type="evidence" value="ECO:0007669"/>
    <property type="project" value="InterPro"/>
</dbReference>
<dbReference type="Pfam" id="PF23106">
    <property type="entry name" value="EGF_Teneurin"/>
    <property type="match status" value="1"/>
</dbReference>
<keyword evidence="8" id="KW-0472">Membrane</keyword>
<dbReference type="KEGG" id="spu:752960"/>
<dbReference type="InParanoid" id="A0A7M7SZ33"/>
<dbReference type="PROSITE" id="PS01186">
    <property type="entry name" value="EGF_2"/>
    <property type="match status" value="1"/>
</dbReference>
<dbReference type="Pfam" id="PF09992">
    <property type="entry name" value="NAGPA"/>
    <property type="match status" value="1"/>
</dbReference>
<keyword evidence="3" id="KW-0560">Oxidoreductase</keyword>
<dbReference type="SUPFAM" id="SSF51395">
    <property type="entry name" value="FMN-linked oxidoreductases"/>
    <property type="match status" value="1"/>
</dbReference>
<sequence>MADEEDQLFTVEDYEKQARKILPPACMLYYSSGRDRGWCLKESTEAFSRYRIRNRVLQGISHRSLSTTVLGEQIQYPIGIAPTAVHAAAHPDAEAETARGAAAADTLMVLSVDSHTAIADVSAAAPGGLRWMQTYLFKDRLLTQHIVREAERAGFKALVITVDSPVSGLDSKVRAALNKDAAIFAFRMSNFEADIPSSRAAKAEGDTRYVKYVHQMQYNDSATWEDIRWIKSITNLPIVCKGIVSADSAREAADAGVDGILVSAHGGRQSDVAPAPIDALAEVVDAVRGRGIEVYMDGGIRTGTDVFKALGRGARAVFVGRPILWGLACQGSKGVSSILEILRSELDNALAISGCTSPDCIPSDMVVHESEYHRNPPKSRMESGGRNPCFHFTAIVSLMVYLCFFVPLAFWSPCEDVVTPNELGKNGSHQQIEVCQEIKYGNVDHHTQKAHHWDQKGRVPYPITDLNYFYDDLPSGERAPGHIVRVNSPARTVSVLEPFDSGGCTNHHRATVDSTAKQDNCLVAVNAGFFNPRSGACYGNVVSNGRLVQTNGGLQNAHLGIRADGTLVFGYLSEENVLQTENPFIQLVGGVGWLLRDGEIYVEESKKAECGDTEEASSVDLFFNMLSARVAVGSDEKGRLVIAVIDGQTLKRGLSLLSFAKWLLSHGVTNAINFDGGGSATFVVNGTIVNHPSDPCHDITYRCPRQVSTIFCVHEPRCDPRDCNNHGDCIQGECRCHANWHGVSCDQLQCGDHNCSGQGICNRDGCRCDAGYLPPDCTRTCPSGWYGQDCSYHCDCGHGGSCDPVSGECACLPGYTGTICQETGESIASRIILNVGLVSGKHLLEDQLPVLLIIAVAVAIVSIFCNFISLCFRYSCTCTTVPCDNGYSVPRKHVHQKISTKQMDLFDEFKSST</sequence>
<dbReference type="GeneID" id="752960"/>
<dbReference type="Proteomes" id="UP000007110">
    <property type="component" value="Unassembled WGS sequence"/>
</dbReference>
<evidence type="ECO:0000256" key="5">
    <source>
        <dbReference type="ARBA" id="ARBA00029325"/>
    </source>
</evidence>